<keyword evidence="11" id="KW-0732">Signal</keyword>
<keyword evidence="7 10" id="KW-0372">Hormone</keyword>
<evidence type="ECO:0000256" key="8">
    <source>
        <dbReference type="ARBA" id="ARBA00023157"/>
    </source>
</evidence>
<dbReference type="Gene3D" id="1.10.100.10">
    <property type="entry name" value="Insulin-like"/>
    <property type="match status" value="1"/>
</dbReference>
<dbReference type="InterPro" id="IPR022352">
    <property type="entry name" value="Ins/IGF/rlx"/>
</dbReference>
<feature type="chain" id="PRO_5014160430" description="Insulin" evidence="11">
    <location>
        <begin position="25"/>
        <end position="100"/>
    </location>
</feature>
<evidence type="ECO:0000256" key="7">
    <source>
        <dbReference type="ARBA" id="ARBA00022702"/>
    </source>
</evidence>
<evidence type="ECO:0000256" key="11">
    <source>
        <dbReference type="SAM" id="SignalP"/>
    </source>
</evidence>
<gene>
    <name evidence="14" type="primary">LOC106525530</name>
</gene>
<feature type="domain" description="Insulin-like" evidence="12">
    <location>
        <begin position="28"/>
        <end position="99"/>
    </location>
</feature>
<dbReference type="GO" id="GO:0005179">
    <property type="term" value="F:hormone activity"/>
    <property type="evidence" value="ECO:0007669"/>
    <property type="project" value="UniProtKB-KW"/>
</dbReference>
<comment type="function">
    <text evidence="1 10">Insulin decreases blood glucose concentration. It increases cell permeability to monosaccharides, amino acids and fatty acids. It accelerates glycolysis, the pentose phosphate cycle, and glycogen synthesis in liver.</text>
</comment>
<name>A0A2I4C5K0_AUSLI</name>
<protein>
    <recommendedName>
        <fullName evidence="10">Insulin</fullName>
    </recommendedName>
</protein>
<keyword evidence="13" id="KW-1185">Reference proteome</keyword>
<dbReference type="PANTHER" id="PTHR11454:SF9">
    <property type="entry name" value="INSULIN"/>
    <property type="match status" value="1"/>
</dbReference>
<dbReference type="RefSeq" id="XP_013875263.1">
    <property type="nucleotide sequence ID" value="XM_014019809.1"/>
</dbReference>
<dbReference type="Pfam" id="PF00049">
    <property type="entry name" value="Insulin"/>
    <property type="match status" value="1"/>
</dbReference>
<dbReference type="AlphaFoldDB" id="A0A2I4C5K0"/>
<reference evidence="14" key="1">
    <citation type="submission" date="2025-08" db="UniProtKB">
        <authorList>
            <consortium name="RefSeq"/>
        </authorList>
    </citation>
    <scope>IDENTIFICATION</scope>
    <source>
        <strain evidence="14">Quisiro</strain>
        <tissue evidence="14">Liver</tissue>
    </source>
</reference>
<keyword evidence="9 10" id="KW-0119">Carbohydrate metabolism</keyword>
<comment type="subcellular location">
    <subcellularLocation>
        <location evidence="2 10">Secreted</location>
    </subcellularLocation>
</comment>
<dbReference type="STRING" id="52670.A0A2I4C5K0"/>
<dbReference type="PRINTS" id="PR00276">
    <property type="entry name" value="INSULINFAMLY"/>
</dbReference>
<evidence type="ECO:0000256" key="3">
    <source>
        <dbReference type="ARBA" id="ARBA00009034"/>
    </source>
</evidence>
<dbReference type="OrthoDB" id="10019596at2759"/>
<dbReference type="GeneID" id="106525530"/>
<evidence type="ECO:0000256" key="6">
    <source>
        <dbReference type="ARBA" id="ARBA00022526"/>
    </source>
</evidence>
<dbReference type="PANTHER" id="PTHR11454">
    <property type="entry name" value="INSULIN/INSULIN GROWTH FACTOR"/>
    <property type="match status" value="1"/>
</dbReference>
<dbReference type="GO" id="GO:0006006">
    <property type="term" value="P:glucose metabolic process"/>
    <property type="evidence" value="ECO:0007669"/>
    <property type="project" value="UniProtKB-UniRule"/>
</dbReference>
<keyword evidence="6 10" id="KW-0313">Glucose metabolism</keyword>
<comment type="subunit">
    <text evidence="4 10">Heterodimer of a B chain and an A chain linked by two disulfide bonds.</text>
</comment>
<dbReference type="PROSITE" id="PS00262">
    <property type="entry name" value="INSULIN"/>
    <property type="match status" value="1"/>
</dbReference>
<evidence type="ECO:0000256" key="9">
    <source>
        <dbReference type="ARBA" id="ARBA00023277"/>
    </source>
</evidence>
<evidence type="ECO:0000256" key="2">
    <source>
        <dbReference type="ARBA" id="ARBA00004613"/>
    </source>
</evidence>
<organism evidence="13 14">
    <name type="scientific">Austrofundulus limnaeus</name>
    <name type="common">Annual killifish</name>
    <dbReference type="NCBI Taxonomy" id="52670"/>
    <lineage>
        <taxon>Eukaryota</taxon>
        <taxon>Metazoa</taxon>
        <taxon>Chordata</taxon>
        <taxon>Craniata</taxon>
        <taxon>Vertebrata</taxon>
        <taxon>Euteleostomi</taxon>
        <taxon>Actinopterygii</taxon>
        <taxon>Neopterygii</taxon>
        <taxon>Teleostei</taxon>
        <taxon>Neoteleostei</taxon>
        <taxon>Acanthomorphata</taxon>
        <taxon>Ovalentaria</taxon>
        <taxon>Atherinomorphae</taxon>
        <taxon>Cyprinodontiformes</taxon>
        <taxon>Rivulidae</taxon>
        <taxon>Austrofundulus</taxon>
    </lineage>
</organism>
<dbReference type="InterPro" id="IPR004825">
    <property type="entry name" value="Insulin"/>
</dbReference>
<sequence>MAKVWIQTATLMILLVMSCPGSQATALQYLCGSHLVDALYLVCGERGFFYRPRTVDSPMQGNAASAVGGNVGTDFGEQMGVLERCCHRACNILELTSYCF</sequence>
<evidence type="ECO:0000256" key="5">
    <source>
        <dbReference type="ARBA" id="ARBA00022525"/>
    </source>
</evidence>
<comment type="similarity">
    <text evidence="3 10">Belongs to the insulin family.</text>
</comment>
<evidence type="ECO:0000313" key="14">
    <source>
        <dbReference type="RefSeq" id="XP_013875263.1"/>
    </source>
</evidence>
<dbReference type="KEGG" id="alim:106525530"/>
<dbReference type="GO" id="GO:0005615">
    <property type="term" value="C:extracellular space"/>
    <property type="evidence" value="ECO:0007669"/>
    <property type="project" value="TreeGrafter"/>
</dbReference>
<proteinExistence type="inferred from homology"/>
<dbReference type="InterPro" id="IPR036438">
    <property type="entry name" value="Insulin-like_sf"/>
</dbReference>
<dbReference type="SUPFAM" id="SSF56994">
    <property type="entry name" value="Insulin-like"/>
    <property type="match status" value="1"/>
</dbReference>
<dbReference type="Proteomes" id="UP000192220">
    <property type="component" value="Unplaced"/>
</dbReference>
<dbReference type="InterPro" id="IPR022353">
    <property type="entry name" value="Insulin_CS"/>
</dbReference>
<evidence type="ECO:0000313" key="13">
    <source>
        <dbReference type="Proteomes" id="UP000192220"/>
    </source>
</evidence>
<dbReference type="SMART" id="SM00078">
    <property type="entry name" value="IlGF"/>
    <property type="match status" value="1"/>
</dbReference>
<dbReference type="CDD" id="cd04367">
    <property type="entry name" value="IlGF_insulin_like"/>
    <property type="match status" value="1"/>
</dbReference>
<evidence type="ECO:0000256" key="1">
    <source>
        <dbReference type="ARBA" id="ARBA00002985"/>
    </source>
</evidence>
<accession>A0A2I4C5K0</accession>
<dbReference type="InParanoid" id="A0A2I4C5K0"/>
<dbReference type="PRINTS" id="PR00277">
    <property type="entry name" value="INSULIN"/>
</dbReference>
<evidence type="ECO:0000256" key="10">
    <source>
        <dbReference type="RuleBase" id="RU000406"/>
    </source>
</evidence>
<evidence type="ECO:0000259" key="12">
    <source>
        <dbReference type="SMART" id="SM00078"/>
    </source>
</evidence>
<dbReference type="PROSITE" id="PS51257">
    <property type="entry name" value="PROKAR_LIPOPROTEIN"/>
    <property type="match status" value="1"/>
</dbReference>
<keyword evidence="8" id="KW-1015">Disulfide bond</keyword>
<keyword evidence="5 10" id="KW-0964">Secreted</keyword>
<feature type="signal peptide" evidence="11">
    <location>
        <begin position="1"/>
        <end position="24"/>
    </location>
</feature>
<evidence type="ECO:0000256" key="4">
    <source>
        <dbReference type="ARBA" id="ARBA00011207"/>
    </source>
</evidence>
<dbReference type="InterPro" id="IPR016179">
    <property type="entry name" value="Insulin-like"/>
</dbReference>